<feature type="domain" description="Sulfotransferase" evidence="3">
    <location>
        <begin position="3"/>
        <end position="201"/>
    </location>
</feature>
<dbReference type="AlphaFoldDB" id="A0A941D7T1"/>
<dbReference type="PANTHER" id="PTHR10605">
    <property type="entry name" value="HEPARAN SULFATE SULFOTRANSFERASE"/>
    <property type="match status" value="1"/>
</dbReference>
<dbReference type="InterPro" id="IPR037359">
    <property type="entry name" value="NST/OST"/>
</dbReference>
<dbReference type="RefSeq" id="WP_211602947.1">
    <property type="nucleotide sequence ID" value="NZ_JAGSNF010000014.1"/>
</dbReference>
<evidence type="ECO:0000256" key="2">
    <source>
        <dbReference type="ARBA" id="ARBA00023180"/>
    </source>
</evidence>
<keyword evidence="2" id="KW-0325">Glycoprotein</keyword>
<protein>
    <submittedName>
        <fullName evidence="4">Sulfotransferase</fullName>
    </submittedName>
</protein>
<keyword evidence="5" id="KW-1185">Reference proteome</keyword>
<dbReference type="InterPro" id="IPR000863">
    <property type="entry name" value="Sulfotransferase_dom"/>
</dbReference>
<dbReference type="GO" id="GO:0008146">
    <property type="term" value="F:sulfotransferase activity"/>
    <property type="evidence" value="ECO:0007669"/>
    <property type="project" value="InterPro"/>
</dbReference>
<dbReference type="Pfam" id="PF00685">
    <property type="entry name" value="Sulfotransfer_1"/>
    <property type="match status" value="1"/>
</dbReference>
<accession>A0A941D7T1</accession>
<dbReference type="SUPFAM" id="SSF52540">
    <property type="entry name" value="P-loop containing nucleoside triphosphate hydrolases"/>
    <property type="match status" value="1"/>
</dbReference>
<evidence type="ECO:0000313" key="4">
    <source>
        <dbReference type="EMBL" id="MBR7743684.1"/>
    </source>
</evidence>
<name>A0A941D7T1_9MICO</name>
<sequence length="257" mass="29400">MEPDFLVVGAQRAGTTSLFRTLSEHPDIARPTASKGIGYFDLNHHRGRRWYLGHFPLRLGRAGQSTFESSGYYAFHPLAAARIAEDLPDVKVILVVRNPVDRAHSAHRHELARGFETLQFEEALEAEESRLDGEVERILEDPRYESFSHRHHAYLGRGRYAEQVERLVRELGRERVHVVDADRMFVDPEAELTGLFAWLGLAGWLPDGFRRENARPRAAMDVDLRARLERYFEPSDRALAAHLGRPPSWRADDRGDA</sequence>
<evidence type="ECO:0000313" key="5">
    <source>
        <dbReference type="Proteomes" id="UP000677016"/>
    </source>
</evidence>
<gene>
    <name evidence="4" type="ORF">KC207_10325</name>
</gene>
<dbReference type="PANTHER" id="PTHR10605:SF56">
    <property type="entry name" value="BIFUNCTIONAL HEPARAN SULFATE N-DEACETYLASE_N-SULFOTRANSFERASE"/>
    <property type="match status" value="1"/>
</dbReference>
<keyword evidence="1" id="KW-0808">Transferase</keyword>
<dbReference type="EMBL" id="JAGSNF010000014">
    <property type="protein sequence ID" value="MBR7743684.1"/>
    <property type="molecule type" value="Genomic_DNA"/>
</dbReference>
<dbReference type="Proteomes" id="UP000677016">
    <property type="component" value="Unassembled WGS sequence"/>
</dbReference>
<dbReference type="InterPro" id="IPR027417">
    <property type="entry name" value="P-loop_NTPase"/>
</dbReference>
<dbReference type="Gene3D" id="3.40.50.300">
    <property type="entry name" value="P-loop containing nucleotide triphosphate hydrolases"/>
    <property type="match status" value="1"/>
</dbReference>
<evidence type="ECO:0000259" key="3">
    <source>
        <dbReference type="Pfam" id="PF00685"/>
    </source>
</evidence>
<evidence type="ECO:0000256" key="1">
    <source>
        <dbReference type="ARBA" id="ARBA00022679"/>
    </source>
</evidence>
<organism evidence="4 5">
    <name type="scientific">Phycicoccus avicenniae</name>
    <dbReference type="NCBI Taxonomy" id="2828860"/>
    <lineage>
        <taxon>Bacteria</taxon>
        <taxon>Bacillati</taxon>
        <taxon>Actinomycetota</taxon>
        <taxon>Actinomycetes</taxon>
        <taxon>Micrococcales</taxon>
        <taxon>Intrasporangiaceae</taxon>
        <taxon>Phycicoccus</taxon>
    </lineage>
</organism>
<proteinExistence type="predicted"/>
<reference evidence="4" key="1">
    <citation type="submission" date="2021-04" db="EMBL/GenBank/DDBJ databases">
        <title>Phycicoccus avicenniae sp. nov., a novel endophytic actinomycetes isolated from branch of Avicennia mariana.</title>
        <authorList>
            <person name="Tuo L."/>
        </authorList>
    </citation>
    <scope>NUCLEOTIDE SEQUENCE</scope>
    <source>
        <strain evidence="4">BSK3Z-2</strain>
    </source>
</reference>
<comment type="caution">
    <text evidence="4">The sequence shown here is derived from an EMBL/GenBank/DDBJ whole genome shotgun (WGS) entry which is preliminary data.</text>
</comment>